<accession>A0ABQ5D8Q7</accession>
<proteinExistence type="predicted"/>
<gene>
    <name evidence="2" type="ORF">Tco_0925387</name>
</gene>
<keyword evidence="3" id="KW-1185">Reference proteome</keyword>
<feature type="compositionally biased region" description="Basic and acidic residues" evidence="1">
    <location>
        <begin position="78"/>
        <end position="96"/>
    </location>
</feature>
<name>A0ABQ5D8Q7_9ASTR</name>
<evidence type="ECO:0000313" key="2">
    <source>
        <dbReference type="EMBL" id="GJT34968.1"/>
    </source>
</evidence>
<dbReference type="EMBL" id="BQNB010015011">
    <property type="protein sequence ID" value="GJT34968.1"/>
    <property type="molecule type" value="Genomic_DNA"/>
</dbReference>
<evidence type="ECO:0000256" key="1">
    <source>
        <dbReference type="SAM" id="MobiDB-lite"/>
    </source>
</evidence>
<dbReference type="Proteomes" id="UP001151760">
    <property type="component" value="Unassembled WGS sequence"/>
</dbReference>
<reference evidence="2" key="1">
    <citation type="journal article" date="2022" name="Int. J. Mol. Sci.">
        <title>Draft Genome of Tanacetum Coccineum: Genomic Comparison of Closely Related Tanacetum-Family Plants.</title>
        <authorList>
            <person name="Yamashiro T."/>
            <person name="Shiraishi A."/>
            <person name="Nakayama K."/>
            <person name="Satake H."/>
        </authorList>
    </citation>
    <scope>NUCLEOTIDE SEQUENCE</scope>
</reference>
<feature type="region of interest" description="Disordered" evidence="1">
    <location>
        <begin position="78"/>
        <end position="105"/>
    </location>
</feature>
<comment type="caution">
    <text evidence="2">The sequence shown here is derived from an EMBL/GenBank/DDBJ whole genome shotgun (WGS) entry which is preliminary data.</text>
</comment>
<protein>
    <submittedName>
        <fullName evidence="2">Uncharacterized protein</fullName>
    </submittedName>
</protein>
<evidence type="ECO:0000313" key="3">
    <source>
        <dbReference type="Proteomes" id="UP001151760"/>
    </source>
</evidence>
<organism evidence="2 3">
    <name type="scientific">Tanacetum coccineum</name>
    <dbReference type="NCBI Taxonomy" id="301880"/>
    <lineage>
        <taxon>Eukaryota</taxon>
        <taxon>Viridiplantae</taxon>
        <taxon>Streptophyta</taxon>
        <taxon>Embryophyta</taxon>
        <taxon>Tracheophyta</taxon>
        <taxon>Spermatophyta</taxon>
        <taxon>Magnoliopsida</taxon>
        <taxon>eudicotyledons</taxon>
        <taxon>Gunneridae</taxon>
        <taxon>Pentapetalae</taxon>
        <taxon>asterids</taxon>
        <taxon>campanulids</taxon>
        <taxon>Asterales</taxon>
        <taxon>Asteraceae</taxon>
        <taxon>Asteroideae</taxon>
        <taxon>Anthemideae</taxon>
        <taxon>Anthemidinae</taxon>
        <taxon>Tanacetum</taxon>
    </lineage>
</organism>
<reference evidence="2" key="2">
    <citation type="submission" date="2022-01" db="EMBL/GenBank/DDBJ databases">
        <authorList>
            <person name="Yamashiro T."/>
            <person name="Shiraishi A."/>
            <person name="Satake H."/>
            <person name="Nakayama K."/>
        </authorList>
    </citation>
    <scope>NUCLEOTIDE SEQUENCE</scope>
</reference>
<sequence>MDEELAQRLFSEEQEQFKREEIIAKERAAEQEAKNAELIKQMEDSRSFEEIQKLYKKEQQRIDDFVPMDLELEVQRLKRSGHEVSEEPSKRQKIEETSSSGAEQSAEKVLLEEELQNLLVVVPVEEVYVEALQVKYPIIDWEVYSEDTRRYWRIIRVGNHTEAHQICADMLMKFDKEDLVKIWDLVKERFSATKPTDDKEKELWVELKRLFEPDSDETLWKLIVYAGILI</sequence>